<proteinExistence type="predicted"/>
<evidence type="ECO:0000313" key="4">
    <source>
        <dbReference type="EMBL" id="MEO1766794.1"/>
    </source>
</evidence>
<evidence type="ECO:0000256" key="1">
    <source>
        <dbReference type="ARBA" id="ARBA00022612"/>
    </source>
</evidence>
<evidence type="ECO:0000259" key="3">
    <source>
        <dbReference type="Pfam" id="PF10145"/>
    </source>
</evidence>
<dbReference type="EMBL" id="JBAJEX010000003">
    <property type="protein sequence ID" value="MEO1766794.1"/>
    <property type="molecule type" value="Genomic_DNA"/>
</dbReference>
<gene>
    <name evidence="4" type="ORF">V6E02_06160</name>
</gene>
<comment type="caution">
    <text evidence="4">The sequence shown here is derived from an EMBL/GenBank/DDBJ whole genome shotgun (WGS) entry which is preliminary data.</text>
</comment>
<organism evidence="4 5">
    <name type="scientific">Thiobacter aerophilum</name>
    <dbReference type="NCBI Taxonomy" id="3121275"/>
    <lineage>
        <taxon>Bacteria</taxon>
        <taxon>Pseudomonadati</taxon>
        <taxon>Pseudomonadota</taxon>
        <taxon>Betaproteobacteria</taxon>
        <taxon>Burkholderiales</taxon>
        <taxon>Thiobacteraceae</taxon>
        <taxon>Thiobacter</taxon>
    </lineage>
</organism>
<accession>A0ABV0EHD5</accession>
<evidence type="ECO:0000256" key="2">
    <source>
        <dbReference type="SAM" id="Phobius"/>
    </source>
</evidence>
<dbReference type="Proteomes" id="UP001482231">
    <property type="component" value="Unassembled WGS sequence"/>
</dbReference>
<name>A0ABV0EHD5_9BURK</name>
<keyword evidence="2" id="KW-0812">Transmembrane</keyword>
<dbReference type="NCBIfam" id="TIGR01760">
    <property type="entry name" value="tape_meas_TP901"/>
    <property type="match status" value="2"/>
</dbReference>
<keyword evidence="5" id="KW-1185">Reference proteome</keyword>
<feature type="transmembrane region" description="Helical" evidence="2">
    <location>
        <begin position="574"/>
        <end position="592"/>
    </location>
</feature>
<feature type="transmembrane region" description="Helical" evidence="2">
    <location>
        <begin position="539"/>
        <end position="562"/>
    </location>
</feature>
<keyword evidence="2" id="KW-1133">Transmembrane helix</keyword>
<dbReference type="RefSeq" id="WP_347307901.1">
    <property type="nucleotide sequence ID" value="NZ_JBAJEX010000003.1"/>
</dbReference>
<dbReference type="InterPro" id="IPR010090">
    <property type="entry name" value="Phage_tape_meas"/>
</dbReference>
<protein>
    <submittedName>
        <fullName evidence="4">Phage tail tape measure protein</fullName>
    </submittedName>
</protein>
<keyword evidence="1" id="KW-1188">Viral release from host cell</keyword>
<evidence type="ECO:0000313" key="5">
    <source>
        <dbReference type="Proteomes" id="UP001482231"/>
    </source>
</evidence>
<dbReference type="PANTHER" id="PTHR37813">
    <property type="entry name" value="FELS-2 PROPHAGE PROTEIN"/>
    <property type="match status" value="1"/>
</dbReference>
<feature type="domain" description="Phage tail tape measure protein" evidence="3">
    <location>
        <begin position="155"/>
        <end position="345"/>
    </location>
</feature>
<keyword evidence="2" id="KW-0472">Membrane</keyword>
<sequence>MTDLSIGIRLGVLGAGAVGAAIGSVKGAMEGLGRVSAELKRRQDELGAAIRRHMGTLAPPTLAALNRDYERLGRTIEAVTQRQEKLARAMQRRADLAADRQRIGGEIMGAYATAISVGAPVITSVREATGFADAVKDIAIVGELTREQERVLGDSLREVARATNQTARDMAAGVSMLIANGMEAGKAAEQARLLGKFTTATRASMDDAAKMMVSFDLLGVSAKDMELAFAQAAKAGKLGSFEVRDMAKWFPQLGGYMKAIGITGNEAVVNMASRLQIAMRTAGSTDEAANNFRNFLAKLTSPDTKKDFEKLGIDLQGSMLRMARQGLDPIEGAVGIIMTRLGQQSPQVAAELKALAAELDKIKDPAARAAEMERRRTMIEALGARAGLGEMFQDMQAMSYLLAEIQNRGDLKKIREETATGKGASGKSALDEDFAKRMESPLEQFKRFKIELQDLGITVGEALLPPLLELVQAVKPAVTAFAAFAREHPGLIKGAVGLALGMVTLKAATLSLGWVLNFFVKSPLALLAAGWQSVMARILIGRATLAAGGGALRAIGAAAGLSGGVIARLGAAMAAFRGIAVAALTGVGRAVLWLGRAVMLNPIGLVLTAVAGAAYLIWRNWDKIGPLLGRVWEGVKSGFASAWAWLKGLPAQLLGIGQQIVQGLIDGIKSRIAAAGDAIKGLGRSVVTGLKNLLGIRSPSRVFEGLGGFVAQGFAGGIGAGLDGVKRAAGALSAAALIAAPAAPALAVPALHATQIGAGGAASMQITFAPQITVTGSASPEAAREQVQQAVQMSFAEFERLMRRYQHEQRRVQP</sequence>
<feature type="transmembrane region" description="Helical" evidence="2">
    <location>
        <begin position="598"/>
        <end position="618"/>
    </location>
</feature>
<dbReference type="Pfam" id="PF10145">
    <property type="entry name" value="PhageMin_Tail"/>
    <property type="match status" value="1"/>
</dbReference>
<reference evidence="4 5" key="1">
    <citation type="submission" date="2024-02" db="EMBL/GenBank/DDBJ databases">
        <title>New thermophilic sulfur-oxidizing bacteria from a hot springs of the Uzon caldera (Kamchatka, Russia).</title>
        <authorList>
            <person name="Dukat A.M."/>
            <person name="Elcheninov A.G."/>
            <person name="Frolov E.N."/>
        </authorList>
    </citation>
    <scope>NUCLEOTIDE SEQUENCE [LARGE SCALE GENOMIC DNA]</scope>
    <source>
        <strain evidence="4 5">AK1</strain>
    </source>
</reference>
<feature type="transmembrane region" description="Helical" evidence="2">
    <location>
        <begin position="495"/>
        <end position="519"/>
    </location>
</feature>
<dbReference type="PANTHER" id="PTHR37813:SF1">
    <property type="entry name" value="FELS-2 PROPHAGE PROTEIN"/>
    <property type="match status" value="1"/>
</dbReference>